<dbReference type="CDD" id="cd16922">
    <property type="entry name" value="HATPase_EvgS-ArcB-TorS-like"/>
    <property type="match status" value="1"/>
</dbReference>
<evidence type="ECO:0000256" key="4">
    <source>
        <dbReference type="ARBA" id="ARBA00022553"/>
    </source>
</evidence>
<dbReference type="SUPFAM" id="SSF55874">
    <property type="entry name" value="ATPase domain of HSP90 chaperone/DNA topoisomerase II/histidine kinase"/>
    <property type="match status" value="1"/>
</dbReference>
<dbReference type="RefSeq" id="WP_193954761.1">
    <property type="nucleotide sequence ID" value="NZ_JADEYS010000021.1"/>
</dbReference>
<dbReference type="GO" id="GO:0016020">
    <property type="term" value="C:membrane"/>
    <property type="evidence" value="ECO:0007669"/>
    <property type="project" value="UniProtKB-SubCell"/>
</dbReference>
<keyword evidence="8" id="KW-0472">Membrane</keyword>
<proteinExistence type="predicted"/>
<keyword evidence="12" id="KW-1185">Reference proteome</keyword>
<dbReference type="Gene3D" id="6.10.340.10">
    <property type="match status" value="1"/>
</dbReference>
<evidence type="ECO:0000256" key="3">
    <source>
        <dbReference type="ARBA" id="ARBA00012438"/>
    </source>
</evidence>
<keyword evidence="6 11" id="KW-0418">Kinase</keyword>
<dbReference type="Pfam" id="PF02518">
    <property type="entry name" value="HATPase_c"/>
    <property type="match status" value="1"/>
</dbReference>
<dbReference type="InterPro" id="IPR003594">
    <property type="entry name" value="HATPase_dom"/>
</dbReference>
<dbReference type="GO" id="GO:0000155">
    <property type="term" value="F:phosphorelay sensor kinase activity"/>
    <property type="evidence" value="ECO:0007669"/>
    <property type="project" value="InterPro"/>
</dbReference>
<dbReference type="SMART" id="SM00388">
    <property type="entry name" value="HisKA"/>
    <property type="match status" value="1"/>
</dbReference>
<dbReference type="Gene3D" id="3.30.565.10">
    <property type="entry name" value="Histidine kinase-like ATPase, C-terminal domain"/>
    <property type="match status" value="1"/>
</dbReference>
<evidence type="ECO:0000259" key="10">
    <source>
        <dbReference type="PROSITE" id="PS50885"/>
    </source>
</evidence>
<name>A0A8J7K0H2_9GAMM</name>
<feature type="domain" description="Histidine kinase" evidence="9">
    <location>
        <begin position="293"/>
        <end position="511"/>
    </location>
</feature>
<comment type="catalytic activity">
    <reaction evidence="1">
        <text>ATP + protein L-histidine = ADP + protein N-phospho-L-histidine.</text>
        <dbReference type="EC" id="2.7.13.3"/>
    </reaction>
</comment>
<feature type="transmembrane region" description="Helical" evidence="8">
    <location>
        <begin position="177"/>
        <end position="195"/>
    </location>
</feature>
<evidence type="ECO:0000313" key="12">
    <source>
        <dbReference type="Proteomes" id="UP000640333"/>
    </source>
</evidence>
<dbReference type="Gene3D" id="1.10.287.130">
    <property type="match status" value="1"/>
</dbReference>
<accession>A0A8J7K0H2</accession>
<keyword evidence="8" id="KW-1133">Transmembrane helix</keyword>
<dbReference type="EC" id="2.7.13.3" evidence="3"/>
<dbReference type="SMART" id="SM00387">
    <property type="entry name" value="HATPase_c"/>
    <property type="match status" value="1"/>
</dbReference>
<keyword evidence="8" id="KW-0812">Transmembrane</keyword>
<organism evidence="11 12">
    <name type="scientific">Pontibacterium sinense</name>
    <dbReference type="NCBI Taxonomy" id="2781979"/>
    <lineage>
        <taxon>Bacteria</taxon>
        <taxon>Pseudomonadati</taxon>
        <taxon>Pseudomonadota</taxon>
        <taxon>Gammaproteobacteria</taxon>
        <taxon>Oceanospirillales</taxon>
        <taxon>Oceanospirillaceae</taxon>
        <taxon>Pontibacterium</taxon>
    </lineage>
</organism>
<evidence type="ECO:0000313" key="11">
    <source>
        <dbReference type="EMBL" id="MBE9399074.1"/>
    </source>
</evidence>
<keyword evidence="5" id="KW-0808">Transferase</keyword>
<dbReference type="InterPro" id="IPR004358">
    <property type="entry name" value="Sig_transdc_His_kin-like_C"/>
</dbReference>
<dbReference type="InterPro" id="IPR019247">
    <property type="entry name" value="Histidine_kinase_BarA_N"/>
</dbReference>
<dbReference type="CDD" id="cd00082">
    <property type="entry name" value="HisKA"/>
    <property type="match status" value="1"/>
</dbReference>
<keyword evidence="7" id="KW-0902">Two-component regulatory system</keyword>
<protein>
    <recommendedName>
        <fullName evidence="3">histidine kinase</fullName>
        <ecNumber evidence="3">2.7.13.3</ecNumber>
    </recommendedName>
</protein>
<evidence type="ECO:0000256" key="8">
    <source>
        <dbReference type="SAM" id="Phobius"/>
    </source>
</evidence>
<dbReference type="PRINTS" id="PR00344">
    <property type="entry name" value="BCTRLSENSOR"/>
</dbReference>
<evidence type="ECO:0000256" key="5">
    <source>
        <dbReference type="ARBA" id="ARBA00022679"/>
    </source>
</evidence>
<evidence type="ECO:0000259" key="9">
    <source>
        <dbReference type="PROSITE" id="PS50109"/>
    </source>
</evidence>
<dbReference type="PANTHER" id="PTHR43711:SF26">
    <property type="entry name" value="SENSOR HISTIDINE KINASE RCSC"/>
    <property type="match status" value="1"/>
</dbReference>
<dbReference type="PROSITE" id="PS50885">
    <property type="entry name" value="HAMP"/>
    <property type="match status" value="1"/>
</dbReference>
<comment type="caution">
    <text evidence="11">The sequence shown here is derived from an EMBL/GenBank/DDBJ whole genome shotgun (WGS) entry which is preliminary data.</text>
</comment>
<dbReference type="InterPro" id="IPR050736">
    <property type="entry name" value="Sensor_HK_Regulatory"/>
</dbReference>
<dbReference type="AlphaFoldDB" id="A0A8J7K0H2"/>
<dbReference type="Pfam" id="PF09984">
    <property type="entry name" value="sCache_4"/>
    <property type="match status" value="1"/>
</dbReference>
<comment type="subcellular location">
    <subcellularLocation>
        <location evidence="2">Membrane</location>
    </subcellularLocation>
</comment>
<dbReference type="EMBL" id="JADEYS010000021">
    <property type="protein sequence ID" value="MBE9399074.1"/>
    <property type="molecule type" value="Genomic_DNA"/>
</dbReference>
<dbReference type="SUPFAM" id="SSF47384">
    <property type="entry name" value="Homodimeric domain of signal transducing histidine kinase"/>
    <property type="match status" value="1"/>
</dbReference>
<gene>
    <name evidence="11" type="ORF">IOQ59_17580</name>
</gene>
<dbReference type="InterPro" id="IPR036890">
    <property type="entry name" value="HATPase_C_sf"/>
</dbReference>
<dbReference type="InterPro" id="IPR005467">
    <property type="entry name" value="His_kinase_dom"/>
</dbReference>
<sequence length="536" mass="59940">MLFVGNQNSLRKQLLTFLMVSIALLSLTSSIVAAWIAVNQSRQVLEHHSLQIAGNLAHQSLLSLITESKENADQALDQAMAFNDVSGVAIFTERMLLLQQRGEINWDTDQLKDWFAHPVPVLAADNRDHWIITSPVFLREEQDDYDEFELSGSQEELMGYVMLNVSKDSLQTLTTNLFSYNLMIGLGFATLLVWLQSVGLKRITRPLLNLSQSMNEARTSGEHNYANVEGPMEVRQMAESYNAMMQVLEQQEDKLVKLNSGLETEVAIRTKELTHARDTALVAVRTQSEFLANISHELRTPLQATMGYIELVIEELEDEAMDEPVEDLREAMRASTRLLALINMILDLAKCESGKMELMPQEISLHTLTQETESVIRPLASKRQNAFKVYLPAEDHLLQVDTEKAQQVLLNLLSNACKFTEQGTVLLSASVEDGFVIWQVSDTGIGIPKEQQGLIFDKFRQIDGSVKRKYGGTGLGLAISKHFTEMMGGTLDVFSETGQGTTFIFRLPLVAPADTVDQTSENLLSKKLSSTDLEKL</sequence>
<evidence type="ECO:0000256" key="6">
    <source>
        <dbReference type="ARBA" id="ARBA00022777"/>
    </source>
</evidence>
<evidence type="ECO:0000256" key="1">
    <source>
        <dbReference type="ARBA" id="ARBA00000085"/>
    </source>
</evidence>
<dbReference type="InterPro" id="IPR003660">
    <property type="entry name" value="HAMP_dom"/>
</dbReference>
<dbReference type="InterPro" id="IPR036097">
    <property type="entry name" value="HisK_dim/P_sf"/>
</dbReference>
<keyword evidence="4" id="KW-0597">Phosphoprotein</keyword>
<feature type="domain" description="HAMP" evidence="10">
    <location>
        <begin position="201"/>
        <end position="253"/>
    </location>
</feature>
<dbReference type="FunFam" id="3.30.565.10:FF:000010">
    <property type="entry name" value="Sensor histidine kinase RcsC"/>
    <property type="match status" value="1"/>
</dbReference>
<dbReference type="PROSITE" id="PS50109">
    <property type="entry name" value="HIS_KIN"/>
    <property type="match status" value="1"/>
</dbReference>
<evidence type="ECO:0000256" key="2">
    <source>
        <dbReference type="ARBA" id="ARBA00004370"/>
    </source>
</evidence>
<reference evidence="11" key="1">
    <citation type="submission" date="2020-10" db="EMBL/GenBank/DDBJ databases">
        <title>Bacterium isolated from coastal waters sediment.</title>
        <authorList>
            <person name="Chen R.-J."/>
            <person name="Lu D.-C."/>
            <person name="Zhu K.-L."/>
            <person name="Du Z.-J."/>
        </authorList>
    </citation>
    <scope>NUCLEOTIDE SEQUENCE</scope>
    <source>
        <strain evidence="11">N1Y112</strain>
    </source>
</reference>
<evidence type="ECO:0000256" key="7">
    <source>
        <dbReference type="ARBA" id="ARBA00023012"/>
    </source>
</evidence>
<dbReference type="SMART" id="SM00304">
    <property type="entry name" value="HAMP"/>
    <property type="match status" value="1"/>
</dbReference>
<dbReference type="Pfam" id="PF00512">
    <property type="entry name" value="HisKA"/>
    <property type="match status" value="1"/>
</dbReference>
<dbReference type="PANTHER" id="PTHR43711">
    <property type="entry name" value="TWO-COMPONENT HISTIDINE KINASE"/>
    <property type="match status" value="1"/>
</dbReference>
<dbReference type="Proteomes" id="UP000640333">
    <property type="component" value="Unassembled WGS sequence"/>
</dbReference>
<dbReference type="InterPro" id="IPR003661">
    <property type="entry name" value="HisK_dim/P_dom"/>
</dbReference>